<proteinExistence type="predicted"/>
<evidence type="ECO:0000313" key="2">
    <source>
        <dbReference type="EMBL" id="CAE6502031.1"/>
    </source>
</evidence>
<organism evidence="2 3">
    <name type="scientific">Rhizoctonia solani</name>
    <dbReference type="NCBI Taxonomy" id="456999"/>
    <lineage>
        <taxon>Eukaryota</taxon>
        <taxon>Fungi</taxon>
        <taxon>Dikarya</taxon>
        <taxon>Basidiomycota</taxon>
        <taxon>Agaricomycotina</taxon>
        <taxon>Agaricomycetes</taxon>
        <taxon>Cantharellales</taxon>
        <taxon>Ceratobasidiaceae</taxon>
        <taxon>Rhizoctonia</taxon>
    </lineage>
</organism>
<dbReference type="SUPFAM" id="SSF54695">
    <property type="entry name" value="POZ domain"/>
    <property type="match status" value="1"/>
</dbReference>
<evidence type="ECO:0000313" key="3">
    <source>
        <dbReference type="Proteomes" id="UP000663853"/>
    </source>
</evidence>
<feature type="domain" description="BTB" evidence="1">
    <location>
        <begin position="16"/>
        <end position="90"/>
    </location>
</feature>
<dbReference type="Gene3D" id="3.30.710.10">
    <property type="entry name" value="Potassium Channel Kv1.1, Chain A"/>
    <property type="match status" value="1"/>
</dbReference>
<dbReference type="CDD" id="cd18186">
    <property type="entry name" value="BTB_POZ_ZBTB_KLHL-like"/>
    <property type="match status" value="1"/>
</dbReference>
<dbReference type="AlphaFoldDB" id="A0A8H3CVX3"/>
<name>A0A8H3CVX3_9AGAM</name>
<dbReference type="Pfam" id="PF00651">
    <property type="entry name" value="BTB"/>
    <property type="match status" value="1"/>
</dbReference>
<evidence type="ECO:0000259" key="1">
    <source>
        <dbReference type="PROSITE" id="PS50097"/>
    </source>
</evidence>
<comment type="caution">
    <text evidence="2">The sequence shown here is derived from an EMBL/GenBank/DDBJ whole genome shotgun (WGS) entry which is preliminary data.</text>
</comment>
<reference evidence="2" key="1">
    <citation type="submission" date="2021-01" db="EMBL/GenBank/DDBJ databases">
        <authorList>
            <person name="Kaushik A."/>
        </authorList>
    </citation>
    <scope>NUCLEOTIDE SEQUENCE</scope>
    <source>
        <strain evidence="2">AG6-10EEA</strain>
    </source>
</reference>
<protein>
    <recommendedName>
        <fullName evidence="1">BTB domain-containing protein</fullName>
    </recommendedName>
</protein>
<accession>A0A8H3CVX3</accession>
<dbReference type="InterPro" id="IPR011333">
    <property type="entry name" value="SKP1/BTB/POZ_sf"/>
</dbReference>
<gene>
    <name evidence="2" type="ORF">RDB_LOCUS113925</name>
</gene>
<dbReference type="InterPro" id="IPR000210">
    <property type="entry name" value="BTB/POZ_dom"/>
</dbReference>
<sequence length="294" mass="32679">MSGLLVRSHDYYFARGDLVIEVENILFRVHRDIISAHSTFFCDMLHTPSSDSQEGESDDCPLRLARDLCSVESFTILCNLLYPKKIGVLPPILVGELDTWAPALEATQALQMDSAREYILSKFEEDRLNIPSVAARLLGLIVNYEEASDALKLECIHSLVIRRGPILAPEARMLGPGTMACVSIIRDRIRTLAASRSWVAIPRHQLCKGELDSACQFAIHAGVLTNLRTDPIKMSSSSQDGFMLSIFDVPKDDRVCRHCDSVRMELACTGIGGVGLYDEIRRCAIELKLLKGED</sequence>
<dbReference type="PROSITE" id="PS50097">
    <property type="entry name" value="BTB"/>
    <property type="match status" value="1"/>
</dbReference>
<dbReference type="EMBL" id="CAJMXA010003545">
    <property type="protein sequence ID" value="CAE6502031.1"/>
    <property type="molecule type" value="Genomic_DNA"/>
</dbReference>
<dbReference type="Proteomes" id="UP000663853">
    <property type="component" value="Unassembled WGS sequence"/>
</dbReference>